<dbReference type="InterPro" id="IPR000210">
    <property type="entry name" value="BTB/POZ_dom"/>
</dbReference>
<dbReference type="EMBL" id="JAULSW010000009">
    <property type="protein sequence ID" value="KAK3370529.1"/>
    <property type="molecule type" value="Genomic_DNA"/>
</dbReference>
<organism evidence="3 4">
    <name type="scientific">Podospora didyma</name>
    <dbReference type="NCBI Taxonomy" id="330526"/>
    <lineage>
        <taxon>Eukaryota</taxon>
        <taxon>Fungi</taxon>
        <taxon>Dikarya</taxon>
        <taxon>Ascomycota</taxon>
        <taxon>Pezizomycotina</taxon>
        <taxon>Sordariomycetes</taxon>
        <taxon>Sordariomycetidae</taxon>
        <taxon>Sordariales</taxon>
        <taxon>Podosporaceae</taxon>
        <taxon>Podospora</taxon>
    </lineage>
</organism>
<dbReference type="AlphaFoldDB" id="A0AAE0N5T9"/>
<dbReference type="PROSITE" id="PS50097">
    <property type="entry name" value="BTB"/>
    <property type="match status" value="1"/>
</dbReference>
<proteinExistence type="predicted"/>
<accession>A0AAE0N5T9</accession>
<name>A0AAE0N5T9_9PEZI</name>
<evidence type="ECO:0000259" key="2">
    <source>
        <dbReference type="PROSITE" id="PS50097"/>
    </source>
</evidence>
<dbReference type="SUPFAM" id="SSF54695">
    <property type="entry name" value="POZ domain"/>
    <property type="match status" value="1"/>
</dbReference>
<dbReference type="Gene3D" id="3.30.710.10">
    <property type="entry name" value="Potassium Channel Kv1.1, Chain A"/>
    <property type="match status" value="1"/>
</dbReference>
<reference evidence="3" key="2">
    <citation type="submission" date="2023-06" db="EMBL/GenBank/DDBJ databases">
        <authorList>
            <consortium name="Lawrence Berkeley National Laboratory"/>
            <person name="Haridas S."/>
            <person name="Hensen N."/>
            <person name="Bonometti L."/>
            <person name="Westerberg I."/>
            <person name="Brannstrom I.O."/>
            <person name="Guillou S."/>
            <person name="Cros-Aarteil S."/>
            <person name="Calhoun S."/>
            <person name="Kuo A."/>
            <person name="Mondo S."/>
            <person name="Pangilinan J."/>
            <person name="Riley R."/>
            <person name="LaButti K."/>
            <person name="Andreopoulos B."/>
            <person name="Lipzen A."/>
            <person name="Chen C."/>
            <person name="Yanf M."/>
            <person name="Daum C."/>
            <person name="Ng V."/>
            <person name="Clum A."/>
            <person name="Steindorff A."/>
            <person name="Ohm R."/>
            <person name="Martin F."/>
            <person name="Silar P."/>
            <person name="Natvig D."/>
            <person name="Lalanne C."/>
            <person name="Gautier V."/>
            <person name="Ament-velasquez S.L."/>
            <person name="Kruys A."/>
            <person name="Hutchinson M.I."/>
            <person name="Powell A.J."/>
            <person name="Barry K."/>
            <person name="Miller A.N."/>
            <person name="Grigoriev I.V."/>
            <person name="Debuchy R."/>
            <person name="Gladieux P."/>
            <person name="Thoren M.H."/>
            <person name="Johannesson H."/>
        </authorList>
    </citation>
    <scope>NUCLEOTIDE SEQUENCE</scope>
    <source>
        <strain evidence="3">CBS 232.78</strain>
    </source>
</reference>
<feature type="domain" description="BTB" evidence="2">
    <location>
        <begin position="13"/>
        <end position="78"/>
    </location>
</feature>
<evidence type="ECO:0000313" key="4">
    <source>
        <dbReference type="Proteomes" id="UP001285441"/>
    </source>
</evidence>
<evidence type="ECO:0000256" key="1">
    <source>
        <dbReference type="SAM" id="Phobius"/>
    </source>
</evidence>
<protein>
    <recommendedName>
        <fullName evidence="2">BTB domain-containing protein</fullName>
    </recommendedName>
</protein>
<dbReference type="InterPro" id="IPR011333">
    <property type="entry name" value="SKP1/BTB/POZ_sf"/>
</dbReference>
<dbReference type="SMART" id="SM00225">
    <property type="entry name" value="BTB"/>
    <property type="match status" value="1"/>
</dbReference>
<keyword evidence="1" id="KW-0472">Membrane</keyword>
<gene>
    <name evidence="3" type="ORF">B0H63DRAFT_552567</name>
</gene>
<keyword evidence="1" id="KW-1133">Transmembrane helix</keyword>
<sequence>MWEESCTGKPLFPDLGIECEGKELRVNKAILCLQLGVFKDMLTKDETAGGRITLTDICLIVLQAMLCFMYKRDYTYSLASQIPEIVFHIRVCTAAVRYTVPGPKFLALEKLRKAACTDRLRNLDDFVSAFREVYTVGSKPDWVLHWVMIEVAVINAARLNGRRRFATML</sequence>
<reference evidence="3" key="1">
    <citation type="journal article" date="2023" name="Mol. Phylogenet. Evol.">
        <title>Genome-scale phylogeny and comparative genomics of the fungal order Sordariales.</title>
        <authorList>
            <person name="Hensen N."/>
            <person name="Bonometti L."/>
            <person name="Westerberg I."/>
            <person name="Brannstrom I.O."/>
            <person name="Guillou S."/>
            <person name="Cros-Aarteil S."/>
            <person name="Calhoun S."/>
            <person name="Haridas S."/>
            <person name="Kuo A."/>
            <person name="Mondo S."/>
            <person name="Pangilinan J."/>
            <person name="Riley R."/>
            <person name="LaButti K."/>
            <person name="Andreopoulos B."/>
            <person name="Lipzen A."/>
            <person name="Chen C."/>
            <person name="Yan M."/>
            <person name="Daum C."/>
            <person name="Ng V."/>
            <person name="Clum A."/>
            <person name="Steindorff A."/>
            <person name="Ohm R.A."/>
            <person name="Martin F."/>
            <person name="Silar P."/>
            <person name="Natvig D.O."/>
            <person name="Lalanne C."/>
            <person name="Gautier V."/>
            <person name="Ament-Velasquez S.L."/>
            <person name="Kruys A."/>
            <person name="Hutchinson M.I."/>
            <person name="Powell A.J."/>
            <person name="Barry K."/>
            <person name="Miller A.N."/>
            <person name="Grigoriev I.V."/>
            <person name="Debuchy R."/>
            <person name="Gladieux P."/>
            <person name="Hiltunen Thoren M."/>
            <person name="Johannesson H."/>
        </authorList>
    </citation>
    <scope>NUCLEOTIDE SEQUENCE</scope>
    <source>
        <strain evidence="3">CBS 232.78</strain>
    </source>
</reference>
<feature type="transmembrane region" description="Helical" evidence="1">
    <location>
        <begin position="48"/>
        <end position="70"/>
    </location>
</feature>
<comment type="caution">
    <text evidence="3">The sequence shown here is derived from an EMBL/GenBank/DDBJ whole genome shotgun (WGS) entry which is preliminary data.</text>
</comment>
<dbReference type="Proteomes" id="UP001285441">
    <property type="component" value="Unassembled WGS sequence"/>
</dbReference>
<dbReference type="CDD" id="cd18186">
    <property type="entry name" value="BTB_POZ_ZBTB_KLHL-like"/>
    <property type="match status" value="1"/>
</dbReference>
<evidence type="ECO:0000313" key="3">
    <source>
        <dbReference type="EMBL" id="KAK3370529.1"/>
    </source>
</evidence>
<keyword evidence="4" id="KW-1185">Reference proteome</keyword>
<dbReference type="Pfam" id="PF00651">
    <property type="entry name" value="BTB"/>
    <property type="match status" value="1"/>
</dbReference>
<keyword evidence="1" id="KW-0812">Transmembrane</keyword>